<dbReference type="EMBL" id="FTNM01000002">
    <property type="protein sequence ID" value="SIQ96710.1"/>
    <property type="molecule type" value="Genomic_DNA"/>
</dbReference>
<dbReference type="PANTHER" id="PTHR13887">
    <property type="entry name" value="GLUTATHIONE S-TRANSFERASE KAPPA"/>
    <property type="match status" value="1"/>
</dbReference>
<dbReference type="Pfam" id="PF13743">
    <property type="entry name" value="Thioredoxin_5"/>
    <property type="match status" value="1"/>
</dbReference>
<keyword evidence="2" id="KW-1185">Reference proteome</keyword>
<dbReference type="AlphaFoldDB" id="A0A1N6X363"/>
<dbReference type="CDD" id="cd03025">
    <property type="entry name" value="DsbA_FrnE_like"/>
    <property type="match status" value="1"/>
</dbReference>
<accession>A0A1N6X363</accession>
<evidence type="ECO:0000313" key="2">
    <source>
        <dbReference type="Proteomes" id="UP000185924"/>
    </source>
</evidence>
<dbReference type="Gene3D" id="1.10.472.60">
    <property type="entry name" value="putative protein disulfide isomerase domain"/>
    <property type="match status" value="1"/>
</dbReference>
<dbReference type="SUPFAM" id="SSF52833">
    <property type="entry name" value="Thioredoxin-like"/>
    <property type="match status" value="1"/>
</dbReference>
<gene>
    <name evidence="1" type="ORF">SAMN05421545_1897</name>
</gene>
<evidence type="ECO:0008006" key="3">
    <source>
        <dbReference type="Google" id="ProtNLM"/>
    </source>
</evidence>
<name>A0A1N6X363_9BACT</name>
<sequence length="226" mass="25992">MHFEAKQNDMEKYDLLDVPHLIYVMDPMCSWCYGFAPVLHQLKTEQEGKLNFKLVLGGLRPGTTEPMGDEMKAAVKQHWQEVEKATEQAFDFGFFERDSFVYDTEPACRAVVTMRYLQPEKELEMAEEVQRAFYARNNDVTKAEVLAEIALGLGIAEDTFLEKFHSDEMKEKTLQDFQITRHLQANAFPSLYLLVGHNLSLLSRGYRLYDALNAKLEEALKGAQPK</sequence>
<organism evidence="1 2">
    <name type="scientific">Pontibacter lucknowensis</name>
    <dbReference type="NCBI Taxonomy" id="1077936"/>
    <lineage>
        <taxon>Bacteria</taxon>
        <taxon>Pseudomonadati</taxon>
        <taxon>Bacteroidota</taxon>
        <taxon>Cytophagia</taxon>
        <taxon>Cytophagales</taxon>
        <taxon>Hymenobacteraceae</taxon>
        <taxon>Pontibacter</taxon>
    </lineage>
</organism>
<dbReference type="OrthoDB" id="9813770at2"/>
<protein>
    <recommendedName>
        <fullName evidence="3">DSBA-like thioredoxin domain-containing protein</fullName>
    </recommendedName>
</protein>
<evidence type="ECO:0000313" key="1">
    <source>
        <dbReference type="EMBL" id="SIQ96710.1"/>
    </source>
</evidence>
<reference evidence="2" key="1">
    <citation type="submission" date="2017-01" db="EMBL/GenBank/DDBJ databases">
        <authorList>
            <person name="Varghese N."/>
            <person name="Submissions S."/>
        </authorList>
    </citation>
    <scope>NUCLEOTIDE SEQUENCE [LARGE SCALE GENOMIC DNA]</scope>
    <source>
        <strain evidence="2">DM9</strain>
    </source>
</reference>
<dbReference type="PANTHER" id="PTHR13887:SF54">
    <property type="entry name" value="DSBA FAMILY PROTEIN"/>
    <property type="match status" value="1"/>
</dbReference>
<dbReference type="Proteomes" id="UP000185924">
    <property type="component" value="Unassembled WGS sequence"/>
</dbReference>
<dbReference type="Gene3D" id="3.40.30.10">
    <property type="entry name" value="Glutaredoxin"/>
    <property type="match status" value="1"/>
</dbReference>
<proteinExistence type="predicted"/>
<dbReference type="InterPro" id="IPR036249">
    <property type="entry name" value="Thioredoxin-like_sf"/>
</dbReference>